<dbReference type="PANTHER" id="PTHR13932:SF9">
    <property type="entry name" value="COPROPORPHYRINOGEN III OXIDASE"/>
    <property type="match status" value="1"/>
</dbReference>
<dbReference type="SUPFAM" id="SSF102114">
    <property type="entry name" value="Radical SAM enzymes"/>
    <property type="match status" value="1"/>
</dbReference>
<dbReference type="Gene3D" id="3.20.20.70">
    <property type="entry name" value="Aldolase class I"/>
    <property type="match status" value="1"/>
</dbReference>
<dbReference type="GO" id="GO:0005737">
    <property type="term" value="C:cytoplasm"/>
    <property type="evidence" value="ECO:0007669"/>
    <property type="project" value="TreeGrafter"/>
</dbReference>
<dbReference type="Pfam" id="PF04055">
    <property type="entry name" value="Radical_SAM"/>
    <property type="match status" value="1"/>
</dbReference>
<keyword evidence="4" id="KW-0411">Iron-sulfur</keyword>
<evidence type="ECO:0000256" key="3">
    <source>
        <dbReference type="ARBA" id="ARBA00023004"/>
    </source>
</evidence>
<gene>
    <name evidence="6" type="primary">hutW</name>
    <name evidence="6" type="ORF">DW674_00130</name>
</gene>
<proteinExistence type="predicted"/>
<dbReference type="AlphaFoldDB" id="A0A414NZB6"/>
<dbReference type="PROSITE" id="PS51918">
    <property type="entry name" value="RADICAL_SAM"/>
    <property type="match status" value="1"/>
</dbReference>
<name>A0A414NZB6_9FIRM</name>
<dbReference type="InterPro" id="IPR013785">
    <property type="entry name" value="Aldolase_TIM"/>
</dbReference>
<dbReference type="GO" id="GO:0032259">
    <property type="term" value="P:methylation"/>
    <property type="evidence" value="ECO:0007669"/>
    <property type="project" value="UniProtKB-KW"/>
</dbReference>
<evidence type="ECO:0000256" key="4">
    <source>
        <dbReference type="ARBA" id="ARBA00023014"/>
    </source>
</evidence>
<dbReference type="GO" id="GO:0046872">
    <property type="term" value="F:metal ion binding"/>
    <property type="evidence" value="ECO:0007669"/>
    <property type="project" value="UniProtKB-KW"/>
</dbReference>
<keyword evidence="1" id="KW-0949">S-adenosyl-L-methionine</keyword>
<evidence type="ECO:0000313" key="6">
    <source>
        <dbReference type="EMBL" id="RHF53312.1"/>
    </source>
</evidence>
<dbReference type="SFLD" id="SFLDG01065">
    <property type="entry name" value="anaerobic_coproporphyrinogen-I"/>
    <property type="match status" value="1"/>
</dbReference>
<dbReference type="PANTHER" id="PTHR13932">
    <property type="entry name" value="COPROPORPHYRINIGEN III OXIDASE"/>
    <property type="match status" value="1"/>
</dbReference>
<comment type="caution">
    <text evidence="6">The sequence shown here is derived from an EMBL/GenBank/DDBJ whole genome shotgun (WGS) entry which is preliminary data.</text>
</comment>
<dbReference type="Proteomes" id="UP000283442">
    <property type="component" value="Unassembled WGS sequence"/>
</dbReference>
<dbReference type="SMART" id="SM00729">
    <property type="entry name" value="Elp3"/>
    <property type="match status" value="1"/>
</dbReference>
<feature type="domain" description="Radical SAM core" evidence="5">
    <location>
        <begin position="63"/>
        <end position="298"/>
    </location>
</feature>
<dbReference type="InterPro" id="IPR007197">
    <property type="entry name" value="rSAM"/>
</dbReference>
<evidence type="ECO:0000259" key="5">
    <source>
        <dbReference type="PROSITE" id="PS51918"/>
    </source>
</evidence>
<dbReference type="InterPro" id="IPR006638">
    <property type="entry name" value="Elp3/MiaA/NifB-like_rSAM"/>
</dbReference>
<dbReference type="RefSeq" id="WP_118174258.1">
    <property type="nucleotide sequence ID" value="NZ_JAQEAO010000027.1"/>
</dbReference>
<dbReference type="GO" id="GO:0006779">
    <property type="term" value="P:porphyrin-containing compound biosynthetic process"/>
    <property type="evidence" value="ECO:0007669"/>
    <property type="project" value="TreeGrafter"/>
</dbReference>
<evidence type="ECO:0000256" key="2">
    <source>
        <dbReference type="ARBA" id="ARBA00022723"/>
    </source>
</evidence>
<evidence type="ECO:0000256" key="1">
    <source>
        <dbReference type="ARBA" id="ARBA00022691"/>
    </source>
</evidence>
<reference evidence="6 7" key="1">
    <citation type="submission" date="2018-08" db="EMBL/GenBank/DDBJ databases">
        <title>A genome reference for cultivated species of the human gut microbiota.</title>
        <authorList>
            <person name="Zou Y."/>
            <person name="Xue W."/>
            <person name="Luo G."/>
        </authorList>
    </citation>
    <scope>NUCLEOTIDE SEQUENCE [LARGE SCALE GENOMIC DNA]</scope>
    <source>
        <strain evidence="6 7">AM25-21AC</strain>
    </source>
</reference>
<protein>
    <submittedName>
        <fullName evidence="6">Heme anaerobic degradation radical SAM methyltransferase ChuW/HutW</fullName>
    </submittedName>
</protein>
<keyword evidence="6" id="KW-0489">Methyltransferase</keyword>
<dbReference type="OrthoDB" id="9808022at2"/>
<keyword evidence="6" id="KW-0808">Transferase</keyword>
<dbReference type="InterPro" id="IPR026332">
    <property type="entry name" value="HutW"/>
</dbReference>
<dbReference type="SFLD" id="SFLDS00029">
    <property type="entry name" value="Radical_SAM"/>
    <property type="match status" value="1"/>
</dbReference>
<keyword evidence="2" id="KW-0479">Metal-binding</keyword>
<dbReference type="InterPro" id="IPR034505">
    <property type="entry name" value="Coproporphyrinogen-III_oxidase"/>
</dbReference>
<dbReference type="CDD" id="cd01335">
    <property type="entry name" value="Radical_SAM"/>
    <property type="match status" value="1"/>
</dbReference>
<dbReference type="GO" id="GO:0008168">
    <property type="term" value="F:methyltransferase activity"/>
    <property type="evidence" value="ECO:0007669"/>
    <property type="project" value="UniProtKB-KW"/>
</dbReference>
<dbReference type="InterPro" id="IPR058240">
    <property type="entry name" value="rSAM_sf"/>
</dbReference>
<dbReference type="SFLD" id="SFLDF00311">
    <property type="entry name" value="heme_degradation_proteins_(Hut"/>
    <property type="match status" value="1"/>
</dbReference>
<dbReference type="SFLD" id="SFLDG01082">
    <property type="entry name" value="B12-binding_domain_containing"/>
    <property type="match status" value="1"/>
</dbReference>
<dbReference type="GO" id="GO:0051539">
    <property type="term" value="F:4 iron, 4 sulfur cluster binding"/>
    <property type="evidence" value="ECO:0007669"/>
    <property type="project" value="TreeGrafter"/>
</dbReference>
<dbReference type="EMBL" id="QRHE01000001">
    <property type="protein sequence ID" value="RHF53312.1"/>
    <property type="molecule type" value="Genomic_DNA"/>
</dbReference>
<accession>A0A414NZB6</accession>
<evidence type="ECO:0000313" key="7">
    <source>
        <dbReference type="Proteomes" id="UP000283442"/>
    </source>
</evidence>
<dbReference type="NCBIfam" id="TIGR04107">
    <property type="entry name" value="rSAM_HutW"/>
    <property type="match status" value="1"/>
</dbReference>
<keyword evidence="3" id="KW-0408">Iron</keyword>
<organism evidence="6 7">
    <name type="scientific">Mitsuokella multacida</name>
    <dbReference type="NCBI Taxonomy" id="52226"/>
    <lineage>
        <taxon>Bacteria</taxon>
        <taxon>Bacillati</taxon>
        <taxon>Bacillota</taxon>
        <taxon>Negativicutes</taxon>
        <taxon>Selenomonadales</taxon>
        <taxon>Selenomonadaceae</taxon>
        <taxon>Mitsuokella</taxon>
    </lineage>
</organism>
<sequence length="530" mass="59433">MSLKKYLEDLEPAKREVLLGRETKDALHEAFAAKRVVHAGLLGTPVMKDAQQEAWAKVMAEPADARRQHAVYIHIPFCQTKCLYCSFFQNASRQSVEDEYIDDLLTEMKRDAQQKQLQTAVIDSVFIGGGTPTSLSPANAARLLQGIKECFHLAADCELTLEGRIHDLVPEKIETWLKYGVNRISLGVQSFDTSLRRRVGRIDAREEVLRRLELLKSYDVTVIVDLIYGLPGQTKELWLEDIKTLLATDVDGMDLYQLNIFPGGDLDKALQSGRIPACADIAGQADLYMAARDLLLGEGIERLSLCHWRRHKREHSRYNTMAKTGAVVYPFGCGAGGNCGGLSFMQQRGLKSYSQAVRAGQKPIMMMAHQVEQKLQMISDTVIANLEKGFVDFRQLCLVDSRFEELEEVLELWKERGLMTEDLGIYRLTKVGEFWYISLTQSLIECMQAICQSEDTASSPTEEGQSEDALDACLAEMMPDSTFAERSAMVKKIPMPVRMVLKRSSKDALKTMLAGLPPTMLERMLSKASS</sequence>